<dbReference type="Proteomes" id="UP000665020">
    <property type="component" value="Chromosome"/>
</dbReference>
<dbReference type="PANTHER" id="PTHR43479">
    <property type="entry name" value="ACREF/ENVCD OPERON REPRESSOR-RELATED"/>
    <property type="match status" value="1"/>
</dbReference>
<name>A0A8A7KCR3_9FIRM</name>
<evidence type="ECO:0000313" key="4">
    <source>
        <dbReference type="EMBL" id="QTL99231.1"/>
    </source>
</evidence>
<evidence type="ECO:0000256" key="1">
    <source>
        <dbReference type="ARBA" id="ARBA00023125"/>
    </source>
</evidence>
<dbReference type="SUPFAM" id="SSF46689">
    <property type="entry name" value="Homeodomain-like"/>
    <property type="match status" value="1"/>
</dbReference>
<reference evidence="4" key="1">
    <citation type="submission" date="2019-12" db="EMBL/GenBank/DDBJ databases">
        <authorList>
            <person name="zhang j."/>
            <person name="sun C.M."/>
        </authorList>
    </citation>
    <scope>NUCLEOTIDE SEQUENCE</scope>
    <source>
        <strain evidence="4">NS-1</strain>
    </source>
</reference>
<dbReference type="InterPro" id="IPR001647">
    <property type="entry name" value="HTH_TetR"/>
</dbReference>
<sequence length="205" mass="24599">MGSGIMPKKIKNLRGKIIDSSLKLFKENSYQDVCMKSIADELGIAVGTIYNYFPTKWDLFLKIFEENWDMIYHKLSHETNNIKKEYLKTFFTILYKEMCRNKVIVKKIFRYIHENNDLHKDKKNAIDKIRFNEIIFTKVYNLFLINFKRDYSEVCIDLYQEELKKLFIIIQTSIPTLLKFYAKNQEANIQFILDLLQSYTENNIL</sequence>
<organism evidence="4 5">
    <name type="scientific">Iocasia fonsfrigidae</name>
    <dbReference type="NCBI Taxonomy" id="2682810"/>
    <lineage>
        <taxon>Bacteria</taxon>
        <taxon>Bacillati</taxon>
        <taxon>Bacillota</taxon>
        <taxon>Clostridia</taxon>
        <taxon>Halanaerobiales</taxon>
        <taxon>Halanaerobiaceae</taxon>
        <taxon>Iocasia</taxon>
    </lineage>
</organism>
<keyword evidence="5" id="KW-1185">Reference proteome</keyword>
<dbReference type="EMBL" id="CP046640">
    <property type="protein sequence ID" value="QTL99231.1"/>
    <property type="molecule type" value="Genomic_DNA"/>
</dbReference>
<evidence type="ECO:0000313" key="5">
    <source>
        <dbReference type="Proteomes" id="UP000665020"/>
    </source>
</evidence>
<feature type="DNA-binding region" description="H-T-H motif" evidence="2">
    <location>
        <begin position="34"/>
        <end position="53"/>
    </location>
</feature>
<evidence type="ECO:0000259" key="3">
    <source>
        <dbReference type="PROSITE" id="PS50977"/>
    </source>
</evidence>
<dbReference type="InterPro" id="IPR050624">
    <property type="entry name" value="HTH-type_Tx_Regulator"/>
</dbReference>
<dbReference type="InterPro" id="IPR009057">
    <property type="entry name" value="Homeodomain-like_sf"/>
</dbReference>
<dbReference type="PANTHER" id="PTHR43479:SF11">
    <property type="entry name" value="ACREF_ENVCD OPERON REPRESSOR-RELATED"/>
    <property type="match status" value="1"/>
</dbReference>
<protein>
    <submittedName>
        <fullName evidence="4">TetR family transcriptional regulator</fullName>
    </submittedName>
</protein>
<dbReference type="Pfam" id="PF00440">
    <property type="entry name" value="TetR_N"/>
    <property type="match status" value="1"/>
</dbReference>
<dbReference type="GO" id="GO:0003677">
    <property type="term" value="F:DNA binding"/>
    <property type="evidence" value="ECO:0007669"/>
    <property type="project" value="UniProtKB-UniRule"/>
</dbReference>
<dbReference type="KEGG" id="ifn:GM661_15330"/>
<dbReference type="Gene3D" id="1.10.357.10">
    <property type="entry name" value="Tetracycline Repressor, domain 2"/>
    <property type="match status" value="1"/>
</dbReference>
<keyword evidence="1 2" id="KW-0238">DNA-binding</keyword>
<proteinExistence type="predicted"/>
<dbReference type="PRINTS" id="PR00455">
    <property type="entry name" value="HTHTETR"/>
</dbReference>
<feature type="domain" description="HTH tetR-type" evidence="3">
    <location>
        <begin position="11"/>
        <end position="71"/>
    </location>
</feature>
<dbReference type="AlphaFoldDB" id="A0A8A7KCR3"/>
<evidence type="ECO:0000256" key="2">
    <source>
        <dbReference type="PROSITE-ProRule" id="PRU00335"/>
    </source>
</evidence>
<dbReference type="PROSITE" id="PS50977">
    <property type="entry name" value="HTH_TETR_2"/>
    <property type="match status" value="1"/>
</dbReference>
<accession>A0A8A7KCR3</accession>
<gene>
    <name evidence="4" type="ORF">GM661_15330</name>
</gene>